<feature type="compositionally biased region" description="Polar residues" evidence="2">
    <location>
        <begin position="328"/>
        <end position="339"/>
    </location>
</feature>
<name>A0A9P6JEH5_MORAP</name>
<proteinExistence type="predicted"/>
<dbReference type="Proteomes" id="UP000738359">
    <property type="component" value="Unassembled WGS sequence"/>
</dbReference>
<keyword evidence="1" id="KW-0175">Coiled coil</keyword>
<dbReference type="InterPro" id="IPR015915">
    <property type="entry name" value="Kelch-typ_b-propeller"/>
</dbReference>
<evidence type="ECO:0000256" key="2">
    <source>
        <dbReference type="SAM" id="MobiDB-lite"/>
    </source>
</evidence>
<dbReference type="Gene3D" id="2.120.10.80">
    <property type="entry name" value="Kelch-type beta propeller"/>
    <property type="match status" value="1"/>
</dbReference>
<feature type="compositionally biased region" description="Basic and acidic residues" evidence="2">
    <location>
        <begin position="531"/>
        <end position="542"/>
    </location>
</feature>
<evidence type="ECO:0000256" key="1">
    <source>
        <dbReference type="SAM" id="Coils"/>
    </source>
</evidence>
<feature type="region of interest" description="Disordered" evidence="2">
    <location>
        <begin position="153"/>
        <end position="183"/>
    </location>
</feature>
<dbReference type="EMBL" id="JAAAHY010000026">
    <property type="protein sequence ID" value="KAF9968322.1"/>
    <property type="molecule type" value="Genomic_DNA"/>
</dbReference>
<feature type="compositionally biased region" description="Polar residues" evidence="2">
    <location>
        <begin position="295"/>
        <end position="314"/>
    </location>
</feature>
<sequence length="622" mass="69404">MAQSSDYSNYAAIDPSTGIAYIASYSGNPPFYAYNTFQSRTTNVTKANIPVPPDNFSVLSAVWSTVRKSLLCYGTSGPVDEPVYTLMEYQPSTKQWTDHVPAIQEIFQERAACAVVGDYFIAAGGTMTSGSKQRIVVFNIKLNQWTDTYEPPQTATISTGAGSSSSTMNASPVAEQGNPSGDGTPSGAKIGIIAGGSSALLAFLICGALLIRRRKTRQSSQSSQAELMAGTFHKNNPGWTEKDRSNPNDPAYPGKDMDPYSRVGLNQEHRSRDDDAYEYAYYVISPLNGNSFSPTNADISPIQTSSSQSLANPTKQDHEYASSHHGNKSTLEPSKSPQQHPIFQNKALRKASSSSPDGFLRIEEARSPQKRSSNASSATLNGRLMSQDARNIQHHSSSTQTVAVRQWQCTQQGQNQQYIPPPPSIPTTPALAHYHRHGLQKDHVDYQDRSDHRVIYHEQLHDESEDGPVYYNHDEKCSAADYDRHGNDPQACYGDPDEDQDYLEMYQDSRMNAPQEHDHSSSDSDPSLSDIQHRLDPQDHTRHSAASRLEFYQSLRLNNPQDCGDQTDQDDDTLYQEIQRIRAQQEEHIRQRQNLERLRLEKEEKLHTLAGRVKYPSPRVQL</sequence>
<dbReference type="OrthoDB" id="2442808at2759"/>
<dbReference type="SUPFAM" id="SSF117281">
    <property type="entry name" value="Kelch motif"/>
    <property type="match status" value="1"/>
</dbReference>
<evidence type="ECO:0000313" key="3">
    <source>
        <dbReference type="EMBL" id="KAF9968322.1"/>
    </source>
</evidence>
<feature type="coiled-coil region" evidence="1">
    <location>
        <begin position="578"/>
        <end position="605"/>
    </location>
</feature>
<reference evidence="3" key="1">
    <citation type="journal article" date="2020" name="Fungal Divers.">
        <title>Resolving the Mortierellaceae phylogeny through synthesis of multi-gene phylogenetics and phylogenomics.</title>
        <authorList>
            <person name="Vandepol N."/>
            <person name="Liber J."/>
            <person name="Desiro A."/>
            <person name="Na H."/>
            <person name="Kennedy M."/>
            <person name="Barry K."/>
            <person name="Grigoriev I.V."/>
            <person name="Miller A.N."/>
            <person name="O'Donnell K."/>
            <person name="Stajich J.E."/>
            <person name="Bonito G."/>
        </authorList>
    </citation>
    <scope>NUCLEOTIDE SEQUENCE</scope>
    <source>
        <strain evidence="3">CK1249</strain>
    </source>
</reference>
<comment type="caution">
    <text evidence="3">The sequence shown here is derived from an EMBL/GenBank/DDBJ whole genome shotgun (WGS) entry which is preliminary data.</text>
</comment>
<evidence type="ECO:0000313" key="4">
    <source>
        <dbReference type="Proteomes" id="UP000738359"/>
    </source>
</evidence>
<gene>
    <name evidence="3" type="ORF">BGZ70_004963</name>
</gene>
<feature type="compositionally biased region" description="Low complexity" evidence="2">
    <location>
        <begin position="154"/>
        <end position="167"/>
    </location>
</feature>
<dbReference type="AlphaFoldDB" id="A0A9P6JEH5"/>
<feature type="region of interest" description="Disordered" evidence="2">
    <location>
        <begin position="295"/>
        <end position="339"/>
    </location>
</feature>
<organism evidence="3 4">
    <name type="scientific">Mortierella alpina</name>
    <name type="common">Oleaginous fungus</name>
    <name type="synonym">Mortierella renispora</name>
    <dbReference type="NCBI Taxonomy" id="64518"/>
    <lineage>
        <taxon>Eukaryota</taxon>
        <taxon>Fungi</taxon>
        <taxon>Fungi incertae sedis</taxon>
        <taxon>Mucoromycota</taxon>
        <taxon>Mortierellomycotina</taxon>
        <taxon>Mortierellomycetes</taxon>
        <taxon>Mortierellales</taxon>
        <taxon>Mortierellaceae</taxon>
        <taxon>Mortierella</taxon>
    </lineage>
</organism>
<protein>
    <submittedName>
        <fullName evidence="3">Uncharacterized protein</fullName>
    </submittedName>
</protein>
<accession>A0A9P6JEH5</accession>
<keyword evidence="4" id="KW-1185">Reference proteome</keyword>
<feature type="region of interest" description="Disordered" evidence="2">
    <location>
        <begin position="217"/>
        <end position="262"/>
    </location>
</feature>
<feature type="region of interest" description="Disordered" evidence="2">
    <location>
        <begin position="511"/>
        <end position="543"/>
    </location>
</feature>